<dbReference type="EMBL" id="BMHL01000012">
    <property type="protein sequence ID" value="GGC61271.1"/>
    <property type="molecule type" value="Genomic_DNA"/>
</dbReference>
<keyword evidence="2" id="KW-1185">Reference proteome</keyword>
<proteinExistence type="predicted"/>
<sequence length="74" mass="8063">MIRDTLSVEAGDVRLALYVSGPRDAAPIVLVRGYPAAAIVWEPVRAHLDARYRVINYDVRDPDASTVNARAASV</sequence>
<dbReference type="SUPFAM" id="SSF53474">
    <property type="entry name" value="alpha/beta-Hydrolases"/>
    <property type="match status" value="1"/>
</dbReference>
<name>A0ABQ1N953_9BURK</name>
<comment type="caution">
    <text evidence="1">The sequence shown here is derived from an EMBL/GenBank/DDBJ whole genome shotgun (WGS) entry which is preliminary data.</text>
</comment>
<protein>
    <recommendedName>
        <fullName evidence="3">Alpha/beta hydrolase</fullName>
    </recommendedName>
</protein>
<organism evidence="1 2">
    <name type="scientific">Paraburkholderia caffeinilytica</name>
    <dbReference type="NCBI Taxonomy" id="1761016"/>
    <lineage>
        <taxon>Bacteria</taxon>
        <taxon>Pseudomonadati</taxon>
        <taxon>Pseudomonadota</taxon>
        <taxon>Betaproteobacteria</taxon>
        <taxon>Burkholderiales</taxon>
        <taxon>Burkholderiaceae</taxon>
        <taxon>Paraburkholderia</taxon>
    </lineage>
</organism>
<gene>
    <name evidence="1" type="ORF">GCM10011400_56230</name>
</gene>
<accession>A0ABQ1N953</accession>
<evidence type="ECO:0008006" key="3">
    <source>
        <dbReference type="Google" id="ProtNLM"/>
    </source>
</evidence>
<dbReference type="InterPro" id="IPR029058">
    <property type="entry name" value="AB_hydrolase_fold"/>
</dbReference>
<evidence type="ECO:0000313" key="2">
    <source>
        <dbReference type="Proteomes" id="UP000602004"/>
    </source>
</evidence>
<dbReference type="Gene3D" id="3.40.50.1820">
    <property type="entry name" value="alpha/beta hydrolase"/>
    <property type="match status" value="1"/>
</dbReference>
<evidence type="ECO:0000313" key="1">
    <source>
        <dbReference type="EMBL" id="GGC61271.1"/>
    </source>
</evidence>
<reference evidence="2" key="1">
    <citation type="journal article" date="2019" name="Int. J. Syst. Evol. Microbiol.">
        <title>The Global Catalogue of Microorganisms (GCM) 10K type strain sequencing project: providing services to taxonomists for standard genome sequencing and annotation.</title>
        <authorList>
            <consortium name="The Broad Institute Genomics Platform"/>
            <consortium name="The Broad Institute Genome Sequencing Center for Infectious Disease"/>
            <person name="Wu L."/>
            <person name="Ma J."/>
        </authorList>
    </citation>
    <scope>NUCLEOTIDE SEQUENCE [LARGE SCALE GENOMIC DNA]</scope>
    <source>
        <strain evidence="2">CGMCC 1.15103</strain>
    </source>
</reference>
<dbReference type="Proteomes" id="UP000602004">
    <property type="component" value="Unassembled WGS sequence"/>
</dbReference>